<dbReference type="PROSITE" id="PS51790">
    <property type="entry name" value="MSRB"/>
    <property type="match status" value="1"/>
</dbReference>
<comment type="cofactor">
    <cofactor evidence="1">
        <name>Zn(2+)</name>
        <dbReference type="ChEBI" id="CHEBI:29105"/>
    </cofactor>
</comment>
<dbReference type="RefSeq" id="WP_240454293.1">
    <property type="nucleotide sequence ID" value="NZ_CACRSS010000016.1"/>
</dbReference>
<dbReference type="InterPro" id="IPR011057">
    <property type="entry name" value="Mss4-like_sf"/>
</dbReference>
<dbReference type="InterPro" id="IPR028427">
    <property type="entry name" value="Met_Sox_Rdtase_MsrB"/>
</dbReference>
<name>A0A6N2TJL1_9BACT</name>
<dbReference type="GO" id="GO:0030091">
    <property type="term" value="P:protein repair"/>
    <property type="evidence" value="ECO:0007669"/>
    <property type="project" value="InterPro"/>
</dbReference>
<accession>A0A6N2TJL1</accession>
<dbReference type="SUPFAM" id="SSF51316">
    <property type="entry name" value="Mss4-like"/>
    <property type="match status" value="1"/>
</dbReference>
<evidence type="ECO:0000256" key="5">
    <source>
        <dbReference type="ARBA" id="ARBA00023002"/>
    </source>
</evidence>
<dbReference type="AlphaFoldDB" id="A0A6N2TJL1"/>
<protein>
    <recommendedName>
        <fullName evidence="2">peptide-methionine (R)-S-oxide reductase</fullName>
        <ecNumber evidence="2">1.8.4.12</ecNumber>
    </recommendedName>
</protein>
<dbReference type="EMBL" id="CACRSS010000016">
    <property type="protein sequence ID" value="VYT04903.1"/>
    <property type="molecule type" value="Genomic_DNA"/>
</dbReference>
<dbReference type="PANTHER" id="PTHR46081">
    <property type="entry name" value="PEPTIDE METHIONINE SULFOXIDE REDUCTASE 2"/>
    <property type="match status" value="1"/>
</dbReference>
<evidence type="ECO:0000256" key="2">
    <source>
        <dbReference type="ARBA" id="ARBA00012499"/>
    </source>
</evidence>
<dbReference type="InterPro" id="IPR002579">
    <property type="entry name" value="Met_Sox_Rdtase_MsrB_dom"/>
</dbReference>
<evidence type="ECO:0000256" key="6">
    <source>
        <dbReference type="ARBA" id="ARBA00048488"/>
    </source>
</evidence>
<dbReference type="EC" id="1.8.4.12" evidence="2"/>
<keyword evidence="5 8" id="KW-0560">Oxidoreductase</keyword>
<proteinExistence type="predicted"/>
<evidence type="ECO:0000313" key="8">
    <source>
        <dbReference type="EMBL" id="VYT04903.1"/>
    </source>
</evidence>
<dbReference type="GO" id="GO:0006979">
    <property type="term" value="P:response to oxidative stress"/>
    <property type="evidence" value="ECO:0007669"/>
    <property type="project" value="InterPro"/>
</dbReference>
<organism evidence="8">
    <name type="scientific">Akkermansia muciniphila</name>
    <dbReference type="NCBI Taxonomy" id="239935"/>
    <lineage>
        <taxon>Bacteria</taxon>
        <taxon>Pseudomonadati</taxon>
        <taxon>Verrucomicrobiota</taxon>
        <taxon>Verrucomicrobiia</taxon>
        <taxon>Verrucomicrobiales</taxon>
        <taxon>Akkermansiaceae</taxon>
        <taxon>Akkermansia</taxon>
    </lineage>
</organism>
<dbReference type="Gene3D" id="2.170.150.20">
    <property type="entry name" value="Peptide methionine sulfoxide reductase"/>
    <property type="match status" value="1"/>
</dbReference>
<evidence type="ECO:0000259" key="7">
    <source>
        <dbReference type="PROSITE" id="PS51790"/>
    </source>
</evidence>
<reference evidence="8" key="1">
    <citation type="submission" date="2019-11" db="EMBL/GenBank/DDBJ databases">
        <authorList>
            <person name="Feng L."/>
        </authorList>
    </citation>
    <scope>NUCLEOTIDE SEQUENCE</scope>
    <source>
        <strain evidence="8">AMuciniphilaLFYP55</strain>
    </source>
</reference>
<dbReference type="Pfam" id="PF01641">
    <property type="entry name" value="SelR"/>
    <property type="match status" value="1"/>
</dbReference>
<dbReference type="GO" id="GO:0046872">
    <property type="term" value="F:metal ion binding"/>
    <property type="evidence" value="ECO:0007669"/>
    <property type="project" value="UniProtKB-KW"/>
</dbReference>
<evidence type="ECO:0000256" key="1">
    <source>
        <dbReference type="ARBA" id="ARBA00001947"/>
    </source>
</evidence>
<keyword evidence="4" id="KW-0862">Zinc</keyword>
<feature type="domain" description="MsrB" evidence="7">
    <location>
        <begin position="41"/>
        <end position="161"/>
    </location>
</feature>
<dbReference type="PANTHER" id="PTHR46081:SF8">
    <property type="entry name" value="PEPTIDE METHIONINE SULFOXIDE REDUCTASE 2"/>
    <property type="match status" value="1"/>
</dbReference>
<sequence length="171" mass="18710">MNQEERRHWASWIGTIAEGVAGVMAVDGGIPASQGVPDPGPSRTRRPLTETEKRIIEHQGTEPPFSGEFVSFFEQGTYGCRKCGEALFRSEDKFDAGCGWPCFDDSLPDAVRNINAGQGRRTEITCARCGAHLGHIFTGERLTPKNTRYCVNSLSLEFQAAPQPAMANSPH</sequence>
<evidence type="ECO:0000256" key="4">
    <source>
        <dbReference type="ARBA" id="ARBA00022833"/>
    </source>
</evidence>
<comment type="catalytic activity">
    <reaction evidence="6">
        <text>L-methionyl-[protein] + [thioredoxin]-disulfide + H2O = L-methionyl-(R)-S-oxide-[protein] + [thioredoxin]-dithiol</text>
        <dbReference type="Rhea" id="RHEA:24164"/>
        <dbReference type="Rhea" id="RHEA-COMP:10698"/>
        <dbReference type="Rhea" id="RHEA-COMP:10700"/>
        <dbReference type="Rhea" id="RHEA-COMP:12313"/>
        <dbReference type="Rhea" id="RHEA-COMP:12314"/>
        <dbReference type="ChEBI" id="CHEBI:15377"/>
        <dbReference type="ChEBI" id="CHEBI:16044"/>
        <dbReference type="ChEBI" id="CHEBI:29950"/>
        <dbReference type="ChEBI" id="CHEBI:45764"/>
        <dbReference type="ChEBI" id="CHEBI:50058"/>
        <dbReference type="EC" id="1.8.4.12"/>
    </reaction>
</comment>
<gene>
    <name evidence="8" type="primary">msrB</name>
    <name evidence="8" type="ORF">AMLFYP55_00408</name>
</gene>
<keyword evidence="3" id="KW-0479">Metal-binding</keyword>
<dbReference type="GO" id="GO:0033743">
    <property type="term" value="F:peptide-methionine (R)-S-oxide reductase activity"/>
    <property type="evidence" value="ECO:0007669"/>
    <property type="project" value="UniProtKB-EC"/>
</dbReference>
<evidence type="ECO:0000256" key="3">
    <source>
        <dbReference type="ARBA" id="ARBA00022723"/>
    </source>
</evidence>